<comment type="caution">
    <text evidence="1">The sequence shown here is derived from an EMBL/GenBank/DDBJ whole genome shotgun (WGS) entry which is preliminary data.</text>
</comment>
<evidence type="ECO:0000313" key="2">
    <source>
        <dbReference type="Proteomes" id="UP000598971"/>
    </source>
</evidence>
<evidence type="ECO:0000313" key="1">
    <source>
        <dbReference type="EMBL" id="NNV57688.1"/>
    </source>
</evidence>
<protein>
    <submittedName>
        <fullName evidence="1">Uncharacterized protein</fullName>
    </submittedName>
</protein>
<dbReference type="RefSeq" id="WP_171609639.1">
    <property type="nucleotide sequence ID" value="NZ_WHPF01000018.1"/>
</dbReference>
<gene>
    <name evidence="1" type="ORF">GD597_19625</name>
</gene>
<dbReference type="EMBL" id="WHPF01000018">
    <property type="protein sequence ID" value="NNV57688.1"/>
    <property type="molecule type" value="Genomic_DNA"/>
</dbReference>
<reference evidence="1" key="1">
    <citation type="submission" date="2019-10" db="EMBL/GenBank/DDBJ databases">
        <title>Draft genome sequence of Panacibacter sp. KCS-6.</title>
        <authorList>
            <person name="Yim K.J."/>
        </authorList>
    </citation>
    <scope>NUCLEOTIDE SEQUENCE</scope>
    <source>
        <strain evidence="1">KCS-6</strain>
    </source>
</reference>
<sequence length="124" mass="14480">MEYSSWGYSTKYCLTQDSILLKVNKNVVEKKMEDLYSRALTKKESVKIYQFLTSLSYDTLKDEYIKQGIYDATDIRVQLYGDGLHSKNVLLYISTTAITDTIEKLVQRHILDTNFQLRNLHALQ</sequence>
<proteinExistence type="predicted"/>
<dbReference type="AlphaFoldDB" id="A0A8J8FGX6"/>
<name>A0A8J8FGX6_9BACT</name>
<dbReference type="Proteomes" id="UP000598971">
    <property type="component" value="Unassembled WGS sequence"/>
</dbReference>
<accession>A0A8J8FGX6</accession>
<organism evidence="1 2">
    <name type="scientific">Limnovirga soli</name>
    <dbReference type="NCBI Taxonomy" id="2656915"/>
    <lineage>
        <taxon>Bacteria</taxon>
        <taxon>Pseudomonadati</taxon>
        <taxon>Bacteroidota</taxon>
        <taxon>Chitinophagia</taxon>
        <taxon>Chitinophagales</taxon>
        <taxon>Chitinophagaceae</taxon>
        <taxon>Limnovirga</taxon>
    </lineage>
</organism>
<keyword evidence="2" id="KW-1185">Reference proteome</keyword>